<evidence type="ECO:0000313" key="2">
    <source>
        <dbReference type="EMBL" id="SVA88567.1"/>
    </source>
</evidence>
<dbReference type="AlphaFoldDB" id="A0A381ZIJ4"/>
<reference evidence="2" key="1">
    <citation type="submission" date="2018-05" db="EMBL/GenBank/DDBJ databases">
        <authorList>
            <person name="Lanie J.A."/>
            <person name="Ng W.-L."/>
            <person name="Kazmierczak K.M."/>
            <person name="Andrzejewski T.M."/>
            <person name="Davidsen T.M."/>
            <person name="Wayne K.J."/>
            <person name="Tettelin H."/>
            <person name="Glass J.I."/>
            <person name="Rusch D."/>
            <person name="Podicherti R."/>
            <person name="Tsui H.-C.T."/>
            <person name="Winkler M.E."/>
        </authorList>
    </citation>
    <scope>NUCLEOTIDE SEQUENCE</scope>
</reference>
<gene>
    <name evidence="2" type="ORF">METZ01_LOCUS141421</name>
</gene>
<sequence>MKKLIYLLSLIIPLSAQEADVEKELDDVKEEAKETITETHKFPSRKSWTKRAWVGLQDAEWRKFDAAHRRAHSKRGEEHSVRESRGKKHKARRLVRLVVVGGLAYYIGYHEGEKHSKGWDKRRYGGRK</sequence>
<proteinExistence type="predicted"/>
<feature type="compositionally biased region" description="Basic and acidic residues" evidence="1">
    <location>
        <begin position="67"/>
        <end position="84"/>
    </location>
</feature>
<dbReference type="EMBL" id="UINC01021303">
    <property type="protein sequence ID" value="SVA88567.1"/>
    <property type="molecule type" value="Genomic_DNA"/>
</dbReference>
<accession>A0A381ZIJ4</accession>
<evidence type="ECO:0000256" key="1">
    <source>
        <dbReference type="SAM" id="MobiDB-lite"/>
    </source>
</evidence>
<protein>
    <submittedName>
        <fullName evidence="2">Uncharacterized protein</fullName>
    </submittedName>
</protein>
<name>A0A381ZIJ4_9ZZZZ</name>
<feature type="region of interest" description="Disordered" evidence="1">
    <location>
        <begin position="67"/>
        <end position="88"/>
    </location>
</feature>
<organism evidence="2">
    <name type="scientific">marine metagenome</name>
    <dbReference type="NCBI Taxonomy" id="408172"/>
    <lineage>
        <taxon>unclassified sequences</taxon>
        <taxon>metagenomes</taxon>
        <taxon>ecological metagenomes</taxon>
    </lineage>
</organism>